<keyword evidence="11" id="KW-0464">Manganese</keyword>
<dbReference type="EMBL" id="JYDI01000007">
    <property type="protein sequence ID" value="KRY60163.1"/>
    <property type="molecule type" value="Genomic_DNA"/>
</dbReference>
<dbReference type="GO" id="GO:0006102">
    <property type="term" value="P:isocitrate metabolic process"/>
    <property type="evidence" value="ECO:0007669"/>
    <property type="project" value="InterPro"/>
</dbReference>
<dbReference type="InterPro" id="IPR019818">
    <property type="entry name" value="IsoCit/isopropylmalate_DH_CS"/>
</dbReference>
<keyword evidence="10" id="KW-0560">Oxidoreductase</keyword>
<protein>
    <recommendedName>
        <fullName evidence="4">isocitrate dehydrogenase (NADP(+))</fullName>
        <ecNumber evidence="4">1.1.1.42</ecNumber>
    </recommendedName>
    <alternativeName>
        <fullName evidence="12">NADP(+)-specific ICDH</fullName>
    </alternativeName>
    <alternativeName>
        <fullName evidence="13">Oxalosuccinate decarboxylase</fullName>
    </alternativeName>
</protein>
<evidence type="ECO:0000256" key="9">
    <source>
        <dbReference type="ARBA" id="ARBA00022857"/>
    </source>
</evidence>
<dbReference type="InterPro" id="IPR024084">
    <property type="entry name" value="IsoPropMal-DH-like_dom"/>
</dbReference>
<feature type="domain" description="Isopropylmalate dehydrogenase-like" evidence="15">
    <location>
        <begin position="379"/>
        <end position="771"/>
    </location>
</feature>
<evidence type="ECO:0000256" key="1">
    <source>
        <dbReference type="ARBA" id="ARBA00001936"/>
    </source>
</evidence>
<dbReference type="GO" id="GO:0005739">
    <property type="term" value="C:mitochondrion"/>
    <property type="evidence" value="ECO:0007669"/>
    <property type="project" value="TreeGrafter"/>
</dbReference>
<evidence type="ECO:0000259" key="15">
    <source>
        <dbReference type="SMART" id="SM01329"/>
    </source>
</evidence>
<dbReference type="Proteomes" id="UP000054653">
    <property type="component" value="Unassembled WGS sequence"/>
</dbReference>
<dbReference type="EC" id="1.1.1.42" evidence="4"/>
<evidence type="ECO:0000256" key="4">
    <source>
        <dbReference type="ARBA" id="ARBA00013013"/>
    </source>
</evidence>
<sequence length="782" mass="90405">LTYFKMSHGTPLEKKKLMAKSIAKIYTLLSSRFGNAEEAIKKFDALQKKEEQLTEQIAFVTAQNENFLRKEEACNSFKQNIAEMAKKYDIIVGYESNSLSFDEIEMLFQSSINQRMELLNEMEAFKLSNKNLENSVERKNQELEDAKMAFIKEKSEIYENMNTDFAAQTAAFSKEKDELLDRINSVTEESELLRKMLAQETEKSNAIKEHYENENNNLKCENEKILQENLQLKESTEKILQQLQSETEMKSKEIEQYECFLEYLWKKIDHGDKEFETLREKNRSIMKKNENLYNHVVEMQIQHSNCKKENNACNVKLDDKNVPYGRILRPVSENSEQVVLPFKESVLITMMSNMLKACSFKNGIVRSASNFSKIKVENPVVELDGDEMTRIIWKFIKDKLIFPYIDIQCHYFDLSLPNRDKTDDRVTVEAAEAILKYNVGIKCATITPDEARVKEFNLKKMWLSPNGTIRNILGGTVFREPILCKNIPRLVPGWTNSIVIGRHAHGDQYKATEMVIKKPGKVEIVFTPKDGSQSMKSEIYNFKTPGITMGMYNTDESIENFAKSCFEYAIAKKWPLYLSTKNTILKQYDGRFKDIFQQIYEKNYANKFKTIGIWYEHRLIDDMVAQVLKSNGGFVWACKNYDGDVQSDIVAQGFGSLGLMTSVLMCPDGRTIESEAAHGTVTRHYREHQAGRQTSTNPVASIYAWTRGLEHRAKLDRNEPLKQFCQNLEAACLETIEQGKMTKDLAICIHGNAKNVKEGMYLYTEQFLEAIRQRLDDKMNRC</sequence>
<proteinExistence type="inferred from homology"/>
<evidence type="ECO:0000256" key="3">
    <source>
        <dbReference type="ARBA" id="ARBA00007769"/>
    </source>
</evidence>
<dbReference type="PANTHER" id="PTHR11822">
    <property type="entry name" value="NADP-SPECIFIC ISOCITRATE DEHYDROGENASE"/>
    <property type="match status" value="1"/>
</dbReference>
<feature type="coiled-coil region" evidence="14">
    <location>
        <begin position="115"/>
        <end position="246"/>
    </location>
</feature>
<keyword evidence="14" id="KW-0175">Coiled coil</keyword>
<dbReference type="FunFam" id="3.40.718.10:FF:000002">
    <property type="entry name" value="Isocitrate dehydrogenase [NADP]"/>
    <property type="match status" value="1"/>
</dbReference>
<feature type="coiled-coil region" evidence="14">
    <location>
        <begin position="36"/>
        <end position="63"/>
    </location>
</feature>
<organism evidence="16 17">
    <name type="scientific">Trichinella britovi</name>
    <name type="common">Parasitic roundworm</name>
    <dbReference type="NCBI Taxonomy" id="45882"/>
    <lineage>
        <taxon>Eukaryota</taxon>
        <taxon>Metazoa</taxon>
        <taxon>Ecdysozoa</taxon>
        <taxon>Nematoda</taxon>
        <taxon>Enoplea</taxon>
        <taxon>Dorylaimia</taxon>
        <taxon>Trichinellida</taxon>
        <taxon>Trichinellidae</taxon>
        <taxon>Trichinella</taxon>
    </lineage>
</organism>
<accession>A0A0V1DGP9</accession>
<name>A0A0V1DGP9_TRIBR</name>
<keyword evidence="7" id="KW-0479">Metal-binding</keyword>
<dbReference type="NCBIfam" id="NF006156">
    <property type="entry name" value="PRK08299.1"/>
    <property type="match status" value="1"/>
</dbReference>
<evidence type="ECO:0000256" key="14">
    <source>
        <dbReference type="SAM" id="Coils"/>
    </source>
</evidence>
<comment type="cofactor">
    <cofactor evidence="2">
        <name>Mg(2+)</name>
        <dbReference type="ChEBI" id="CHEBI:18420"/>
    </cofactor>
</comment>
<dbReference type="InterPro" id="IPR004790">
    <property type="entry name" value="Isocitrate_DH_NADP"/>
</dbReference>
<feature type="non-terminal residue" evidence="16">
    <location>
        <position position="1"/>
    </location>
</feature>
<evidence type="ECO:0000256" key="5">
    <source>
        <dbReference type="ARBA" id="ARBA00022435"/>
    </source>
</evidence>
<dbReference type="GO" id="GO:0004450">
    <property type="term" value="F:isocitrate dehydrogenase (NADP+) activity"/>
    <property type="evidence" value="ECO:0007669"/>
    <property type="project" value="UniProtKB-EC"/>
</dbReference>
<evidence type="ECO:0000313" key="17">
    <source>
        <dbReference type="Proteomes" id="UP000054653"/>
    </source>
</evidence>
<dbReference type="GO" id="GO:0006739">
    <property type="term" value="P:NADP+ metabolic process"/>
    <property type="evidence" value="ECO:0007669"/>
    <property type="project" value="TreeGrafter"/>
</dbReference>
<keyword evidence="6" id="KW-0816">Tricarboxylic acid cycle</keyword>
<dbReference type="GO" id="GO:0000287">
    <property type="term" value="F:magnesium ion binding"/>
    <property type="evidence" value="ECO:0007669"/>
    <property type="project" value="InterPro"/>
</dbReference>
<comment type="similarity">
    <text evidence="3">Belongs to the isocitrate and isopropylmalate dehydrogenases family.</text>
</comment>
<keyword evidence="5" id="KW-0329">Glyoxylate bypass</keyword>
<evidence type="ECO:0000256" key="10">
    <source>
        <dbReference type="ARBA" id="ARBA00023002"/>
    </source>
</evidence>
<dbReference type="PANTHER" id="PTHR11822:SF21">
    <property type="entry name" value="ISOCITRATE DEHYDROGENASE [NADP], MITOCHONDRIAL"/>
    <property type="match status" value="1"/>
</dbReference>
<gene>
    <name evidence="16" type="primary">IDH2</name>
    <name evidence="16" type="ORF">T03_18141</name>
</gene>
<keyword evidence="8" id="KW-0460">Magnesium</keyword>
<reference evidence="16 17" key="1">
    <citation type="submission" date="2015-01" db="EMBL/GenBank/DDBJ databases">
        <title>Evolution of Trichinella species and genotypes.</title>
        <authorList>
            <person name="Korhonen P.K."/>
            <person name="Edoardo P."/>
            <person name="Giuseppe L.R."/>
            <person name="Gasser R.B."/>
        </authorList>
    </citation>
    <scope>NUCLEOTIDE SEQUENCE [LARGE SCALE GENOMIC DNA]</scope>
    <source>
        <strain evidence="16">ISS120</strain>
    </source>
</reference>
<dbReference type="Pfam" id="PF00180">
    <property type="entry name" value="Iso_dh"/>
    <property type="match status" value="1"/>
</dbReference>
<dbReference type="NCBIfam" id="TIGR00127">
    <property type="entry name" value="nadp_idh_euk"/>
    <property type="match status" value="1"/>
</dbReference>
<evidence type="ECO:0000313" key="16">
    <source>
        <dbReference type="EMBL" id="KRY60163.1"/>
    </source>
</evidence>
<dbReference type="SMART" id="SM01329">
    <property type="entry name" value="Iso_dh"/>
    <property type="match status" value="1"/>
</dbReference>
<dbReference type="SUPFAM" id="SSF53659">
    <property type="entry name" value="Isocitrate/Isopropylmalate dehydrogenase-like"/>
    <property type="match status" value="1"/>
</dbReference>
<dbReference type="GO" id="GO:0006099">
    <property type="term" value="P:tricarboxylic acid cycle"/>
    <property type="evidence" value="ECO:0007669"/>
    <property type="project" value="UniProtKB-KW"/>
</dbReference>
<comment type="caution">
    <text evidence="16">The sequence shown here is derived from an EMBL/GenBank/DDBJ whole genome shotgun (WGS) entry which is preliminary data.</text>
</comment>
<keyword evidence="17" id="KW-1185">Reference proteome</keyword>
<dbReference type="GO" id="GO:0051287">
    <property type="term" value="F:NAD binding"/>
    <property type="evidence" value="ECO:0007669"/>
    <property type="project" value="InterPro"/>
</dbReference>
<evidence type="ECO:0000256" key="11">
    <source>
        <dbReference type="ARBA" id="ARBA00023211"/>
    </source>
</evidence>
<comment type="cofactor">
    <cofactor evidence="1">
        <name>Mn(2+)</name>
        <dbReference type="ChEBI" id="CHEBI:29035"/>
    </cofactor>
</comment>
<evidence type="ECO:0000256" key="6">
    <source>
        <dbReference type="ARBA" id="ARBA00022532"/>
    </source>
</evidence>
<dbReference type="GO" id="GO:0006097">
    <property type="term" value="P:glyoxylate cycle"/>
    <property type="evidence" value="ECO:0007669"/>
    <property type="project" value="UniProtKB-KW"/>
</dbReference>
<dbReference type="Gene3D" id="3.40.718.10">
    <property type="entry name" value="Isopropylmalate Dehydrogenase"/>
    <property type="match status" value="1"/>
</dbReference>
<keyword evidence="9" id="KW-0521">NADP</keyword>
<evidence type="ECO:0000256" key="7">
    <source>
        <dbReference type="ARBA" id="ARBA00022723"/>
    </source>
</evidence>
<evidence type="ECO:0000256" key="2">
    <source>
        <dbReference type="ARBA" id="ARBA00001946"/>
    </source>
</evidence>
<dbReference type="AlphaFoldDB" id="A0A0V1DGP9"/>
<dbReference type="PROSITE" id="PS00470">
    <property type="entry name" value="IDH_IMDH"/>
    <property type="match status" value="1"/>
</dbReference>
<evidence type="ECO:0000256" key="13">
    <source>
        <dbReference type="ARBA" id="ARBA00031098"/>
    </source>
</evidence>
<evidence type="ECO:0000256" key="8">
    <source>
        <dbReference type="ARBA" id="ARBA00022842"/>
    </source>
</evidence>
<evidence type="ECO:0000256" key="12">
    <source>
        <dbReference type="ARBA" id="ARBA00029990"/>
    </source>
</evidence>